<sequence>MNRAVILDTQLIVLFTVGHTSREMIKKHKNLTDFSTRDFDLLMLLLGFEPRLVFLPNTVSESANLLRQHREPKRSIIMETFRGVVHSHRERYITSRAATARKEYKRLGVADAAILECCSDRCEILTADADLHVTASGLGMRSTNFNHKREEYGLL</sequence>
<protein>
    <recommendedName>
        <fullName evidence="3">PIN domain-containing protein</fullName>
    </recommendedName>
</protein>
<organism evidence="1 2">
    <name type="scientific">Methylobacterium nonmethylotrophicum</name>
    <dbReference type="NCBI Taxonomy" id="1141884"/>
    <lineage>
        <taxon>Bacteria</taxon>
        <taxon>Pseudomonadati</taxon>
        <taxon>Pseudomonadota</taxon>
        <taxon>Alphaproteobacteria</taxon>
        <taxon>Hyphomicrobiales</taxon>
        <taxon>Methylobacteriaceae</taxon>
        <taxon>Methylobacterium</taxon>
    </lineage>
</organism>
<evidence type="ECO:0000313" key="2">
    <source>
        <dbReference type="Proteomes" id="UP000297535"/>
    </source>
</evidence>
<dbReference type="EMBL" id="SRLB01000002">
    <property type="protein sequence ID" value="TGE01869.1"/>
    <property type="molecule type" value="Genomic_DNA"/>
</dbReference>
<dbReference type="Proteomes" id="UP000297535">
    <property type="component" value="Unassembled WGS sequence"/>
</dbReference>
<proteinExistence type="predicted"/>
<gene>
    <name evidence="1" type="ORF">EU555_04145</name>
</gene>
<dbReference type="RefSeq" id="WP_135413238.1">
    <property type="nucleotide sequence ID" value="NZ_SRLB01000002.1"/>
</dbReference>
<dbReference type="OrthoDB" id="8115555at2"/>
<evidence type="ECO:0008006" key="3">
    <source>
        <dbReference type="Google" id="ProtNLM"/>
    </source>
</evidence>
<keyword evidence="2" id="KW-1185">Reference proteome</keyword>
<reference evidence="1 2" key="1">
    <citation type="submission" date="2019-04" db="EMBL/GenBank/DDBJ databases">
        <authorList>
            <person name="Feng G."/>
            <person name="Zhu H."/>
        </authorList>
    </citation>
    <scope>NUCLEOTIDE SEQUENCE [LARGE SCALE GENOMIC DNA]</scope>
    <source>
        <strain evidence="1 2">6HR-1</strain>
    </source>
</reference>
<dbReference type="AlphaFoldDB" id="A0A4Z0NX64"/>
<name>A0A4Z0NX64_9HYPH</name>
<comment type="caution">
    <text evidence="1">The sequence shown here is derived from an EMBL/GenBank/DDBJ whole genome shotgun (WGS) entry which is preliminary data.</text>
</comment>
<evidence type="ECO:0000313" key="1">
    <source>
        <dbReference type="EMBL" id="TGE01869.1"/>
    </source>
</evidence>
<accession>A0A4Z0NX64</accession>